<dbReference type="InterPro" id="IPR009056">
    <property type="entry name" value="Cyt_c-like_dom"/>
</dbReference>
<accession>A0A4R1F520</accession>
<dbReference type="InterPro" id="IPR036909">
    <property type="entry name" value="Cyt_c-like_dom_sf"/>
</dbReference>
<name>A0A4R1F520_9GAMM</name>
<dbReference type="GO" id="GO:0020037">
    <property type="term" value="F:heme binding"/>
    <property type="evidence" value="ECO:0007669"/>
    <property type="project" value="InterPro"/>
</dbReference>
<evidence type="ECO:0000256" key="2">
    <source>
        <dbReference type="ARBA" id="ARBA00022723"/>
    </source>
</evidence>
<proteinExistence type="predicted"/>
<dbReference type="GO" id="GO:0009055">
    <property type="term" value="F:electron transfer activity"/>
    <property type="evidence" value="ECO:0007669"/>
    <property type="project" value="InterPro"/>
</dbReference>
<keyword evidence="3 4" id="KW-0408">Iron</keyword>
<comment type="caution">
    <text evidence="6">The sequence shown here is derived from an EMBL/GenBank/DDBJ whole genome shotgun (WGS) entry which is preliminary data.</text>
</comment>
<evidence type="ECO:0000256" key="4">
    <source>
        <dbReference type="PROSITE-ProRule" id="PRU00433"/>
    </source>
</evidence>
<reference evidence="6 7" key="1">
    <citation type="submission" date="2019-03" db="EMBL/GenBank/DDBJ databases">
        <title>Genomic Encyclopedia of Type Strains, Phase IV (KMG-IV): sequencing the most valuable type-strain genomes for metagenomic binning, comparative biology and taxonomic classification.</title>
        <authorList>
            <person name="Goeker M."/>
        </authorList>
    </citation>
    <scope>NUCLEOTIDE SEQUENCE [LARGE SCALE GENOMIC DNA]</scope>
    <source>
        <strain evidence="6 7">DSM 24830</strain>
    </source>
</reference>
<keyword evidence="1 4" id="KW-0349">Heme</keyword>
<evidence type="ECO:0000256" key="1">
    <source>
        <dbReference type="ARBA" id="ARBA00022617"/>
    </source>
</evidence>
<feature type="domain" description="Cytochrome c" evidence="5">
    <location>
        <begin position="24"/>
        <end position="123"/>
    </location>
</feature>
<keyword evidence="2 4" id="KW-0479">Metal-binding</keyword>
<keyword evidence="7" id="KW-1185">Reference proteome</keyword>
<dbReference type="Proteomes" id="UP000294887">
    <property type="component" value="Unassembled WGS sequence"/>
</dbReference>
<gene>
    <name evidence="6" type="ORF">EV695_1346</name>
</gene>
<dbReference type="AlphaFoldDB" id="A0A4R1F520"/>
<evidence type="ECO:0000256" key="3">
    <source>
        <dbReference type="ARBA" id="ARBA00023004"/>
    </source>
</evidence>
<evidence type="ECO:0000259" key="5">
    <source>
        <dbReference type="PROSITE" id="PS51007"/>
    </source>
</evidence>
<dbReference type="GO" id="GO:0046872">
    <property type="term" value="F:metal ion binding"/>
    <property type="evidence" value="ECO:0007669"/>
    <property type="project" value="UniProtKB-KW"/>
</dbReference>
<sequence>MYILKVVIAVTVIFFAVTIFAEDKKSTTASKLFEQHCSVCHGLNGGMNMKKRIAPPIAGVRAHYLDVHKNKESFVNAVTAWLKKPDASKSLMPGAIRHFNLMPPISIQDDDAKLIAEYIYDGDIEIPEGFKEHYEERHGNDNQNNNRQDLITLARHLKLPPQQLSQLALKPEQISQIKTLIVEKEVIMQPLREEVLEFNNQLNTLDSRSATYKSDIFALADINAKRVEQMVVESGEMRMKIEAVLNQQQYDKLISFRKQLNERRKQRLKQQMQIN</sequence>
<evidence type="ECO:0000313" key="6">
    <source>
        <dbReference type="EMBL" id="TCJ86848.1"/>
    </source>
</evidence>
<dbReference type="SUPFAM" id="SSF46626">
    <property type="entry name" value="Cytochrome c"/>
    <property type="match status" value="1"/>
</dbReference>
<dbReference type="Gene3D" id="1.10.760.10">
    <property type="entry name" value="Cytochrome c-like domain"/>
    <property type="match status" value="1"/>
</dbReference>
<dbReference type="Pfam" id="PF00034">
    <property type="entry name" value="Cytochrom_C"/>
    <property type="match status" value="1"/>
</dbReference>
<dbReference type="PROSITE" id="PS51007">
    <property type="entry name" value="CYTC"/>
    <property type="match status" value="1"/>
</dbReference>
<dbReference type="Gene3D" id="1.20.120.1490">
    <property type="match status" value="1"/>
</dbReference>
<organism evidence="6 7">
    <name type="scientific">Cocleimonas flava</name>
    <dbReference type="NCBI Taxonomy" id="634765"/>
    <lineage>
        <taxon>Bacteria</taxon>
        <taxon>Pseudomonadati</taxon>
        <taxon>Pseudomonadota</taxon>
        <taxon>Gammaproteobacteria</taxon>
        <taxon>Thiotrichales</taxon>
        <taxon>Thiotrichaceae</taxon>
        <taxon>Cocleimonas</taxon>
    </lineage>
</organism>
<evidence type="ECO:0000313" key="7">
    <source>
        <dbReference type="Proteomes" id="UP000294887"/>
    </source>
</evidence>
<dbReference type="RefSeq" id="WP_131905179.1">
    <property type="nucleotide sequence ID" value="NZ_BAAAFU010000004.1"/>
</dbReference>
<dbReference type="OrthoDB" id="9797588at2"/>
<protein>
    <submittedName>
        <fullName evidence="6">Cytochrome c</fullName>
    </submittedName>
</protein>
<dbReference type="EMBL" id="SMFQ01000003">
    <property type="protein sequence ID" value="TCJ86848.1"/>
    <property type="molecule type" value="Genomic_DNA"/>
</dbReference>